<organism evidence="6 7">
    <name type="scientific">Arthrobacter alpinus</name>
    <dbReference type="NCBI Taxonomy" id="656366"/>
    <lineage>
        <taxon>Bacteria</taxon>
        <taxon>Bacillati</taxon>
        <taxon>Actinomycetota</taxon>
        <taxon>Actinomycetes</taxon>
        <taxon>Micrococcales</taxon>
        <taxon>Micrococcaceae</taxon>
        <taxon>Arthrobacter</taxon>
    </lineage>
</organism>
<gene>
    <name evidence="6" type="ORF">AS189_05855</name>
</gene>
<evidence type="ECO:0000256" key="2">
    <source>
        <dbReference type="ARBA" id="ARBA00008520"/>
    </source>
</evidence>
<feature type="chain" id="PRO_5006602207" description="Carbohydrate ABC transporter substrate-binding protein, CUT1 family" evidence="5">
    <location>
        <begin position="24"/>
        <end position="436"/>
    </location>
</feature>
<dbReference type="SUPFAM" id="SSF53850">
    <property type="entry name" value="Periplasmic binding protein-like II"/>
    <property type="match status" value="1"/>
</dbReference>
<evidence type="ECO:0000256" key="5">
    <source>
        <dbReference type="SAM" id="SignalP"/>
    </source>
</evidence>
<evidence type="ECO:0000313" key="6">
    <source>
        <dbReference type="EMBL" id="ALO66106.1"/>
    </source>
</evidence>
<evidence type="ECO:0000313" key="7">
    <source>
        <dbReference type="Proteomes" id="UP000059574"/>
    </source>
</evidence>
<dbReference type="PANTHER" id="PTHR43649">
    <property type="entry name" value="ARABINOSE-BINDING PROTEIN-RELATED"/>
    <property type="match status" value="1"/>
</dbReference>
<evidence type="ECO:0000256" key="3">
    <source>
        <dbReference type="ARBA" id="ARBA00022448"/>
    </source>
</evidence>
<dbReference type="Proteomes" id="UP000059574">
    <property type="component" value="Chromosome"/>
</dbReference>
<dbReference type="PANTHER" id="PTHR43649:SF31">
    <property type="entry name" value="SN-GLYCEROL-3-PHOSPHATE-BINDING PERIPLASMIC PROTEIN UGPB"/>
    <property type="match status" value="1"/>
</dbReference>
<sequence length="436" mass="47062">MTHPNAWLKIATGAILATSVAFAASGCTTTSASPDNSAKSLTYWSMWTETEPQAAVLKTSLESFEKDTGIKVDVQWQGRKVLEKVTTGLLSGDVPDLVDQAYDKIGPALAATNQAADLSSVLSTKIPGEEEHTVADVIPSKYFDILPSYGGEVKNYMVPYSVSNVSVFYNKANAVAPKAPTTWDELLANCQKAVDAKMGCIAADGDATWANSYWFDYLINRNMGDGAFQKLMEDKTGAAWDDAAVLKSAQQIQELVTKGYIIKGYDASKYPEQQNAWAANKALYFLMGSWAPAETAKYAAEGFDYGAFNFPSTATNASTANDTLLFGFTVPKKAAHQDEAKQFIAYFSNKDRMSGISTDANNLAARPDVEAPKQLADVAAILADNETRLPTDGVSSDVIDKGFNPTFDKLFLGKVSAEEYVKEAKAATIAYWNAKG</sequence>
<dbReference type="EMBL" id="CP013200">
    <property type="protein sequence ID" value="ALO66106.1"/>
    <property type="molecule type" value="Genomic_DNA"/>
</dbReference>
<proteinExistence type="inferred from homology"/>
<keyword evidence="4 5" id="KW-0732">Signal</keyword>
<dbReference type="Gene3D" id="3.40.190.10">
    <property type="entry name" value="Periplasmic binding protein-like II"/>
    <property type="match status" value="2"/>
</dbReference>
<keyword evidence="3" id="KW-0813">Transport</keyword>
<evidence type="ECO:0000256" key="4">
    <source>
        <dbReference type="ARBA" id="ARBA00022729"/>
    </source>
</evidence>
<dbReference type="OrthoDB" id="8663148at2"/>
<dbReference type="AlphaFoldDB" id="A0A0S2LX31"/>
<evidence type="ECO:0000256" key="1">
    <source>
        <dbReference type="ARBA" id="ARBA00004196"/>
    </source>
</evidence>
<evidence type="ECO:0008006" key="8">
    <source>
        <dbReference type="Google" id="ProtNLM"/>
    </source>
</evidence>
<dbReference type="InterPro" id="IPR050490">
    <property type="entry name" value="Bact_solute-bd_prot1"/>
</dbReference>
<reference evidence="6 7" key="2">
    <citation type="journal article" date="2016" name="J. Biotechnol.">
        <title>Complete genome sequence of Arthrobacter alpinus ERGS4:06, a yellow pigmented bacterium tolerant to cold and radiations isolated from Sikkim Himalaya.</title>
        <authorList>
            <person name="Kumar R."/>
            <person name="Singh D."/>
            <person name="Swarnkar M.K."/>
            <person name="Singh A.K."/>
            <person name="Kumar S."/>
        </authorList>
    </citation>
    <scope>NUCLEOTIDE SEQUENCE [LARGE SCALE GENOMIC DNA]</scope>
    <source>
        <strain evidence="6 7">ERGS4:06</strain>
    </source>
</reference>
<dbReference type="InterPro" id="IPR006059">
    <property type="entry name" value="SBP"/>
</dbReference>
<dbReference type="RefSeq" id="WP_062286727.1">
    <property type="nucleotide sequence ID" value="NZ_CP013200.1"/>
</dbReference>
<name>A0A0S2LX31_9MICC</name>
<dbReference type="GO" id="GO:0030313">
    <property type="term" value="C:cell envelope"/>
    <property type="evidence" value="ECO:0007669"/>
    <property type="project" value="UniProtKB-SubCell"/>
</dbReference>
<feature type="signal peptide" evidence="5">
    <location>
        <begin position="1"/>
        <end position="23"/>
    </location>
</feature>
<reference evidence="7" key="1">
    <citation type="submission" date="2015-11" db="EMBL/GenBank/DDBJ databases">
        <authorList>
            <person name="Kumar R."/>
            <person name="Singh D."/>
            <person name="Swarnkar M.K."/>
            <person name="Singh A.K."/>
            <person name="Kumar S."/>
        </authorList>
    </citation>
    <scope>NUCLEOTIDE SEQUENCE [LARGE SCALE GENOMIC DNA]</scope>
    <source>
        <strain evidence="7">ERGS4:06</strain>
    </source>
</reference>
<protein>
    <recommendedName>
        <fullName evidence="8">Carbohydrate ABC transporter substrate-binding protein, CUT1 family</fullName>
    </recommendedName>
</protein>
<dbReference type="Pfam" id="PF01547">
    <property type="entry name" value="SBP_bac_1"/>
    <property type="match status" value="1"/>
</dbReference>
<accession>A0A0S2LX31</accession>
<comment type="similarity">
    <text evidence="2">Belongs to the bacterial solute-binding protein 1 family.</text>
</comment>
<comment type="subcellular location">
    <subcellularLocation>
        <location evidence="1">Cell envelope</location>
    </subcellularLocation>
</comment>